<dbReference type="PIRSF" id="PIRSF006346">
    <property type="entry name" value="Ni_metllenz_mat"/>
    <property type="match status" value="1"/>
</dbReference>
<dbReference type="InterPro" id="IPR010918">
    <property type="entry name" value="PurM-like_C_dom"/>
</dbReference>
<reference evidence="3 4" key="1">
    <citation type="journal article" date="2010" name="Stand. Genomic Sci.">
        <title>Complete genome sequence of Archaeoglobus profundus type strain (AV18).</title>
        <authorList>
            <person name="von Jan M."/>
            <person name="Lapidus A."/>
            <person name="Del Rio T.G."/>
            <person name="Copeland A."/>
            <person name="Tice H."/>
            <person name="Cheng J.F."/>
            <person name="Lucas S."/>
            <person name="Chen F."/>
            <person name="Nolan M."/>
            <person name="Goodwin L."/>
            <person name="Han C."/>
            <person name="Pitluck S."/>
            <person name="Liolios K."/>
            <person name="Ivanova N."/>
            <person name="Mavromatis K."/>
            <person name="Ovchinnikova G."/>
            <person name="Chertkov O."/>
            <person name="Pati A."/>
            <person name="Chen A."/>
            <person name="Palaniappan K."/>
            <person name="Land M."/>
            <person name="Hauser L."/>
            <person name="Chang Y.J."/>
            <person name="Jeffries C.D."/>
            <person name="Saunders E."/>
            <person name="Brettin T."/>
            <person name="Detter J.C."/>
            <person name="Chain P."/>
            <person name="Eichinger K."/>
            <person name="Huber H."/>
            <person name="Spring S."/>
            <person name="Rohde M."/>
            <person name="Goker M."/>
            <person name="Wirth R."/>
            <person name="Woyke T."/>
            <person name="Bristow J."/>
            <person name="Eisen J.A."/>
            <person name="Markowitz V."/>
            <person name="Hugenholtz P."/>
            <person name="Kyrpides N.C."/>
            <person name="Klenk H.P."/>
        </authorList>
    </citation>
    <scope>NUCLEOTIDE SEQUENCE [LARGE SCALE GENOMIC DNA]</scope>
    <source>
        <strain evidence="4">DSM 5631 / JCM 9629 / NBRC 100127 / Av18</strain>
    </source>
</reference>
<dbReference type="InterPro" id="IPR036676">
    <property type="entry name" value="PurM-like_C_sf"/>
</dbReference>
<proteinExistence type="predicted"/>
<dbReference type="SUPFAM" id="SSF56042">
    <property type="entry name" value="PurM C-terminal domain-like"/>
    <property type="match status" value="1"/>
</dbReference>
<keyword evidence="4" id="KW-1185">Reference proteome</keyword>
<dbReference type="InterPro" id="IPR006283">
    <property type="entry name" value="ThiL-like"/>
</dbReference>
<dbReference type="KEGG" id="apo:Arcpr_1443"/>
<dbReference type="HOGENOM" id="CLU_648312_0_0_2"/>
<sequence length="440" mass="48555">MDLEGYARKLLERFSESKVREMLIERIMEIKDFDRGKAEKWADSVILEVKNAYSKTLPILSYYRTGVKMGEFGVGSRGIGDFYVHRKIGEMISKSVKAELSSADLDDAGVVKVGDLYISVSVDGIHSRLSEFPFIAGFHVTRACMRDVMVMGAKPIAVFSDIHIADDGDVSKIFDHIAGILAVCELMNVPLVSGSTLRIGGDMVIGERMTGAVGCIGISKCITPRKNAKDGDVILLTEGAGGGTIATTAIYYGMHEVVDETINIDFLRACNAIIESGLVERIHSMSDVTNGGIRGDAEEIAYVSKKALVFDYEKCRKIVNPKVLKMLEELEIDFMGVSIDSLMVICDEETAKDVKKVVRSVGVRIEEVGWVEKGEGAYIVEGGVKKPLKPRFRESAYTPIKKVVGEDVPEDLNEMMRKIDKAVEEAIRKKENVVRRLKKP</sequence>
<dbReference type="Pfam" id="PF00586">
    <property type="entry name" value="AIRS"/>
    <property type="match status" value="1"/>
</dbReference>
<gene>
    <name evidence="3" type="ordered locus">Arcpr_1443</name>
</gene>
<dbReference type="InterPro" id="IPR009186">
    <property type="entry name" value="Ni_metllenz_mat"/>
</dbReference>
<protein>
    <submittedName>
        <fullName evidence="3">AIR synthase related protein</fullName>
    </submittedName>
</protein>
<dbReference type="GeneID" id="8740132"/>
<dbReference type="AlphaFoldDB" id="D2REE7"/>
<name>D2REE7_ARCPA</name>
<dbReference type="PANTHER" id="PTHR30270">
    <property type="entry name" value="THIAMINE-MONOPHOSPHATE KINASE"/>
    <property type="match status" value="1"/>
</dbReference>
<dbReference type="CDD" id="cd02691">
    <property type="entry name" value="PurM-like2"/>
    <property type="match status" value="1"/>
</dbReference>
<dbReference type="Gene3D" id="3.30.1330.10">
    <property type="entry name" value="PurM-like, N-terminal domain"/>
    <property type="match status" value="1"/>
</dbReference>
<evidence type="ECO:0000313" key="3">
    <source>
        <dbReference type="EMBL" id="ADB58491.1"/>
    </source>
</evidence>
<dbReference type="SUPFAM" id="SSF55326">
    <property type="entry name" value="PurM N-terminal domain-like"/>
    <property type="match status" value="1"/>
</dbReference>
<dbReference type="EMBL" id="CP001857">
    <property type="protein sequence ID" value="ADB58491.1"/>
    <property type="molecule type" value="Genomic_DNA"/>
</dbReference>
<dbReference type="eggNOG" id="arCOG00637">
    <property type="taxonomic scope" value="Archaea"/>
</dbReference>
<dbReference type="InterPro" id="IPR016188">
    <property type="entry name" value="PurM-like_N"/>
</dbReference>
<dbReference type="OrthoDB" id="42306at2157"/>
<dbReference type="Pfam" id="PF02769">
    <property type="entry name" value="AIRS_C"/>
    <property type="match status" value="1"/>
</dbReference>
<accession>D2REE7</accession>
<dbReference type="GO" id="GO:0009030">
    <property type="term" value="F:thiamine-phosphate kinase activity"/>
    <property type="evidence" value="ECO:0007669"/>
    <property type="project" value="InterPro"/>
</dbReference>
<feature type="domain" description="PurM-like C-terminal" evidence="2">
    <location>
        <begin position="229"/>
        <end position="377"/>
    </location>
</feature>
<evidence type="ECO:0000259" key="1">
    <source>
        <dbReference type="Pfam" id="PF00586"/>
    </source>
</evidence>
<evidence type="ECO:0000313" key="4">
    <source>
        <dbReference type="Proteomes" id="UP000001901"/>
    </source>
</evidence>
<dbReference type="Gene3D" id="3.90.650.10">
    <property type="entry name" value="PurM-like C-terminal domain"/>
    <property type="match status" value="1"/>
</dbReference>
<dbReference type="GO" id="GO:0009228">
    <property type="term" value="P:thiamine biosynthetic process"/>
    <property type="evidence" value="ECO:0007669"/>
    <property type="project" value="InterPro"/>
</dbReference>
<evidence type="ECO:0000259" key="2">
    <source>
        <dbReference type="Pfam" id="PF02769"/>
    </source>
</evidence>
<dbReference type="InterPro" id="IPR036921">
    <property type="entry name" value="PurM-like_N_sf"/>
</dbReference>
<organism evidence="3 4">
    <name type="scientific">Archaeoglobus profundus (strain DSM 5631 / JCM 9629 / NBRC 100127 / Av18)</name>
    <dbReference type="NCBI Taxonomy" id="572546"/>
    <lineage>
        <taxon>Archaea</taxon>
        <taxon>Methanobacteriati</taxon>
        <taxon>Methanobacteriota</taxon>
        <taxon>Archaeoglobi</taxon>
        <taxon>Archaeoglobales</taxon>
        <taxon>Archaeoglobaceae</taxon>
        <taxon>Archaeoglobus</taxon>
    </lineage>
</organism>
<dbReference type="Proteomes" id="UP000001901">
    <property type="component" value="Chromosome"/>
</dbReference>
<dbReference type="RefSeq" id="WP_012940827.1">
    <property type="nucleotide sequence ID" value="NC_013741.1"/>
</dbReference>
<dbReference type="STRING" id="572546.Arcpr_1443"/>
<dbReference type="PaxDb" id="572546-Arcpr_1443"/>
<feature type="domain" description="PurM-like N-terminal" evidence="1">
    <location>
        <begin position="106"/>
        <end position="211"/>
    </location>
</feature>
<dbReference type="PANTHER" id="PTHR30270:SF2">
    <property type="entry name" value="HYDROGENASE EXPRESSION_FORMATION PROTEIN"/>
    <property type="match status" value="1"/>
</dbReference>